<accession>A0AAU9E2X6</accession>
<dbReference type="InterPro" id="IPR041688">
    <property type="entry name" value="PRTase_2"/>
</dbReference>
<dbReference type="Pfam" id="PF15609">
    <property type="entry name" value="PRTase_2"/>
    <property type="match status" value="1"/>
</dbReference>
<dbReference type="PIRSF" id="PIRSF020967">
    <property type="entry name" value="UCP020967"/>
    <property type="match status" value="1"/>
</dbReference>
<sequence length="457" mass="52440">MKKKVENHYLMNLNIDSNVLGIDEGEIFSFATRNNEKRRFLFVSKLLGKHLSVKPTIAILSGKLLALLYAKVSCNCNFEVKNDIDDKITTYKETIKKIVSDARNVDELEIKSLVDYKVKIDKKTLVIAFAETATSLGHLVFDTFDTSGTYYHTTRENIEYDGNVIEFLEEHSHATNHKVYENNELKISSSSKIVLVDDEISTGKTLLNIIESLISKYSIKEFSVLTIMDLRSIENVKRFENFEKKHSINIDVISLIKGNINSVQNLDLTLDNIKKHSIFSKTASNSYKTNTRPNMHEIYDFSVNKEKKEYYIDSTGRFGIDLDTNSKLKIKIKETAIDIQKYVIGKTLVLGTEEFMYIPLMIASELNGNINFKSTTRSPIYPSDADNYPIKSGIRFKSIYNSDVNNYIYNLENENFDTILVFLEKTKSNILLEELNSKLRRLSTNVEFFILSNEKKG</sequence>
<protein>
    <submittedName>
        <fullName evidence="3">Phosphoribosyltransferase family protein</fullName>
    </submittedName>
</protein>
<evidence type="ECO:0000259" key="1">
    <source>
        <dbReference type="Pfam" id="PF12500"/>
    </source>
</evidence>
<evidence type="ECO:0000259" key="2">
    <source>
        <dbReference type="Pfam" id="PF15609"/>
    </source>
</evidence>
<dbReference type="InterPro" id="IPR000836">
    <property type="entry name" value="PRTase_dom"/>
</dbReference>
<evidence type="ECO:0000313" key="4">
    <source>
        <dbReference type="Proteomes" id="UP001321786"/>
    </source>
</evidence>
<proteinExistence type="predicted"/>
<keyword evidence="3" id="KW-0328">Glycosyltransferase</keyword>
<dbReference type="InterPro" id="IPR029057">
    <property type="entry name" value="PRTase-like"/>
</dbReference>
<keyword evidence="4" id="KW-1185">Reference proteome</keyword>
<dbReference type="RefSeq" id="WP_338537198.1">
    <property type="nucleotide sequence ID" value="NZ_AP028654.1"/>
</dbReference>
<feature type="domain" description="TRSP" evidence="1">
    <location>
        <begin position="315"/>
        <end position="435"/>
    </location>
</feature>
<evidence type="ECO:0000313" key="3">
    <source>
        <dbReference type="EMBL" id="BEP28899.1"/>
    </source>
</evidence>
<dbReference type="Gene3D" id="3.40.50.2020">
    <property type="match status" value="1"/>
</dbReference>
<dbReference type="GO" id="GO:0016757">
    <property type="term" value="F:glycosyltransferase activity"/>
    <property type="evidence" value="ECO:0007669"/>
    <property type="project" value="UniProtKB-KW"/>
</dbReference>
<dbReference type="Proteomes" id="UP001321786">
    <property type="component" value="Chromosome"/>
</dbReference>
<dbReference type="KEGG" id="hprf:HLPR_12300"/>
<reference evidence="3 4" key="1">
    <citation type="submission" date="2023-08" db="EMBL/GenBank/DDBJ databases">
        <title>Helicovermis profunda gen. nov., sp. nov., a novel mesophilic, fermentative bacterium within the Bacillota from a deep-sea hydrothermal vent chimney.</title>
        <authorList>
            <person name="Miyazaki U."/>
            <person name="Mizutani D."/>
            <person name="Hashimoto Y."/>
            <person name="Tame A."/>
            <person name="Sawayama S."/>
            <person name="Miyazaki J."/>
            <person name="Takai K."/>
            <person name="Nakagawa S."/>
        </authorList>
    </citation>
    <scope>NUCLEOTIDE SEQUENCE [LARGE SCALE GENOMIC DNA]</scope>
    <source>
        <strain evidence="3 4">S502</strain>
    </source>
</reference>
<keyword evidence="3" id="KW-0808">Transferase</keyword>
<dbReference type="CDD" id="cd06223">
    <property type="entry name" value="PRTases_typeI"/>
    <property type="match status" value="1"/>
</dbReference>
<dbReference type="InterPro" id="IPR022537">
    <property type="entry name" value="TRSP_dom"/>
</dbReference>
<dbReference type="Pfam" id="PF12500">
    <property type="entry name" value="TRSP"/>
    <property type="match status" value="1"/>
</dbReference>
<dbReference type="EMBL" id="AP028654">
    <property type="protein sequence ID" value="BEP28899.1"/>
    <property type="molecule type" value="Genomic_DNA"/>
</dbReference>
<name>A0AAU9E2X6_9FIRM</name>
<feature type="domain" description="Orotate phosphoribosyltransferase-like" evidence="2">
    <location>
        <begin position="27"/>
        <end position="259"/>
    </location>
</feature>
<dbReference type="InterPro" id="IPR011214">
    <property type="entry name" value="UCP020967"/>
</dbReference>
<gene>
    <name evidence="3" type="ORF">HLPR_12300</name>
</gene>
<organism evidence="3 4">
    <name type="scientific">Helicovermis profundi</name>
    <dbReference type="NCBI Taxonomy" id="3065157"/>
    <lineage>
        <taxon>Bacteria</taxon>
        <taxon>Bacillati</taxon>
        <taxon>Bacillota</taxon>
        <taxon>Clostridia</taxon>
        <taxon>Helicovermis</taxon>
    </lineage>
</organism>
<dbReference type="SUPFAM" id="SSF53271">
    <property type="entry name" value="PRTase-like"/>
    <property type="match status" value="1"/>
</dbReference>
<dbReference type="AlphaFoldDB" id="A0AAU9E2X6"/>